<dbReference type="STRING" id="71657.SAMN02982996_01799"/>
<dbReference type="PANTHER" id="PTHR43776">
    <property type="entry name" value="TRANSPORT ATP-BINDING PROTEIN"/>
    <property type="match status" value="1"/>
</dbReference>
<dbReference type="CDD" id="cd03257">
    <property type="entry name" value="ABC_NikE_OppD_transporters"/>
    <property type="match status" value="2"/>
</dbReference>
<dbReference type="eggNOG" id="COG4172">
    <property type="taxonomic scope" value="Bacteria"/>
</dbReference>
<evidence type="ECO:0000256" key="2">
    <source>
        <dbReference type="ARBA" id="ARBA00022448"/>
    </source>
</evidence>
<dbReference type="InterPro" id="IPR050319">
    <property type="entry name" value="ABC_transp_ATP-bind"/>
</dbReference>
<dbReference type="PROSITE" id="PS00211">
    <property type="entry name" value="ABC_TRANSPORTER_1"/>
    <property type="match status" value="2"/>
</dbReference>
<sequence>MTTTPLLQIKDLSIAFQHGDMERRVVDGVSFDINAGETLALVGESGSGKSVTALSILRLLPSPPTRYPQGDILFEGQSLLHAQEEMLRRLRGNRIAMIFQEPMVSLNPLQSVEKQLAEVLSLHRGMRREAARGELVECLERVGIRQAKSRLADYPHQLSGGERQRIMIAMALLTQPDLLIADEPTTALDVTVQAQILTLLAELKQELGMSLLFITHNLNIVRRLADNIAVMQNGKCVEQNQASALLTAPQHPYTRCLLDAEPTGSPPALTTEHAPLLTVKHLSVSFPVKDGLLRRKKAEKKVVQDISFTLRRGECLGIVGESGSGKSTTGLALLRLLASQGEIWLDGQPLHQFGRRQMLPMRRRIQVVFQDPNSSLNPRLNVEQIIAEGLTVHAKMTPAEREAKVIATLQEVGLAPDSRHRYPSEFSGGQRQRIAIARALILKPELLILDEPTSSLDRSVQAQILTLLQALQRKHGLAYVFISHDLQVVRTLCHQVIVLQQGKVVEQGDCRDVFTQPQQPYTQELLQLSM</sequence>
<dbReference type="RefSeq" id="WP_026743388.1">
    <property type="nucleotide sequence ID" value="NZ_FNQS01000005.1"/>
</dbReference>
<dbReference type="AlphaFoldDB" id="A0A1H4BSZ5"/>
<dbReference type="SMART" id="SM00382">
    <property type="entry name" value="AAA"/>
    <property type="match status" value="2"/>
</dbReference>
<dbReference type="InterPro" id="IPR003593">
    <property type="entry name" value="AAA+_ATPase"/>
</dbReference>
<protein>
    <submittedName>
        <fullName evidence="6">Microcin C transport system ATP-binding protein</fullName>
    </submittedName>
</protein>
<accession>A0A1H4BSZ5</accession>
<proteinExistence type="inferred from homology"/>
<comment type="similarity">
    <text evidence="1">Belongs to the ABC transporter superfamily.</text>
</comment>
<keyword evidence="2" id="KW-0813">Transport</keyword>
<evidence type="ECO:0000313" key="6">
    <source>
        <dbReference type="EMBL" id="SEA51177.1"/>
    </source>
</evidence>
<dbReference type="InterPro" id="IPR013563">
    <property type="entry name" value="Oligopep_ABC_C"/>
</dbReference>
<dbReference type="GO" id="GO:0055085">
    <property type="term" value="P:transmembrane transport"/>
    <property type="evidence" value="ECO:0007669"/>
    <property type="project" value="UniProtKB-ARBA"/>
</dbReference>
<dbReference type="GO" id="GO:0015833">
    <property type="term" value="P:peptide transport"/>
    <property type="evidence" value="ECO:0007669"/>
    <property type="project" value="InterPro"/>
</dbReference>
<evidence type="ECO:0000256" key="4">
    <source>
        <dbReference type="ARBA" id="ARBA00022840"/>
    </source>
</evidence>
<organism evidence="6 7">
    <name type="scientific">Lonsdalea quercina</name>
    <dbReference type="NCBI Taxonomy" id="71657"/>
    <lineage>
        <taxon>Bacteria</taxon>
        <taxon>Pseudomonadati</taxon>
        <taxon>Pseudomonadota</taxon>
        <taxon>Gammaproteobacteria</taxon>
        <taxon>Enterobacterales</taxon>
        <taxon>Pectobacteriaceae</taxon>
        <taxon>Lonsdalea</taxon>
    </lineage>
</organism>
<evidence type="ECO:0000256" key="3">
    <source>
        <dbReference type="ARBA" id="ARBA00022741"/>
    </source>
</evidence>
<gene>
    <name evidence="6" type="ORF">SAMN02982996_01799</name>
</gene>
<dbReference type="Pfam" id="PF00005">
    <property type="entry name" value="ABC_tran"/>
    <property type="match status" value="2"/>
</dbReference>
<name>A0A1H4BSZ5_9GAMM</name>
<keyword evidence="7" id="KW-1185">Reference proteome</keyword>
<dbReference type="GO" id="GO:0005524">
    <property type="term" value="F:ATP binding"/>
    <property type="evidence" value="ECO:0007669"/>
    <property type="project" value="UniProtKB-KW"/>
</dbReference>
<dbReference type="NCBIfam" id="NF007739">
    <property type="entry name" value="PRK10419.1"/>
    <property type="match status" value="2"/>
</dbReference>
<dbReference type="GeneID" id="97764677"/>
<dbReference type="PROSITE" id="PS50893">
    <property type="entry name" value="ABC_TRANSPORTER_2"/>
    <property type="match status" value="2"/>
</dbReference>
<keyword evidence="4 6" id="KW-0067">ATP-binding</keyword>
<dbReference type="InterPro" id="IPR017871">
    <property type="entry name" value="ABC_transporter-like_CS"/>
</dbReference>
<evidence type="ECO:0000259" key="5">
    <source>
        <dbReference type="PROSITE" id="PS50893"/>
    </source>
</evidence>
<dbReference type="InterPro" id="IPR027417">
    <property type="entry name" value="P-loop_NTPase"/>
</dbReference>
<reference evidence="6 7" key="1">
    <citation type="submission" date="2016-10" db="EMBL/GenBank/DDBJ databases">
        <authorList>
            <person name="de Groot N.N."/>
        </authorList>
    </citation>
    <scope>NUCLEOTIDE SEQUENCE [LARGE SCALE GENOMIC DNA]</scope>
    <source>
        <strain evidence="6 7">ATCC 29281</strain>
    </source>
</reference>
<keyword evidence="3" id="KW-0547">Nucleotide-binding</keyword>
<dbReference type="NCBIfam" id="NF008453">
    <property type="entry name" value="PRK11308.1"/>
    <property type="match status" value="2"/>
</dbReference>
<dbReference type="Pfam" id="PF08352">
    <property type="entry name" value="oligo_HPY"/>
    <property type="match status" value="2"/>
</dbReference>
<dbReference type="PANTHER" id="PTHR43776:SF7">
    <property type="entry name" value="D,D-DIPEPTIDE TRANSPORT ATP-BINDING PROTEIN DDPF-RELATED"/>
    <property type="match status" value="1"/>
</dbReference>
<dbReference type="NCBIfam" id="NF011713">
    <property type="entry name" value="PRK15134.1"/>
    <property type="match status" value="1"/>
</dbReference>
<dbReference type="GO" id="GO:0016887">
    <property type="term" value="F:ATP hydrolysis activity"/>
    <property type="evidence" value="ECO:0007669"/>
    <property type="project" value="InterPro"/>
</dbReference>
<evidence type="ECO:0000256" key="1">
    <source>
        <dbReference type="ARBA" id="ARBA00005417"/>
    </source>
</evidence>
<dbReference type="SUPFAM" id="SSF52540">
    <property type="entry name" value="P-loop containing nucleoside triphosphate hydrolases"/>
    <property type="match status" value="2"/>
</dbReference>
<dbReference type="EMBL" id="FNQS01000005">
    <property type="protein sequence ID" value="SEA51177.1"/>
    <property type="molecule type" value="Genomic_DNA"/>
</dbReference>
<dbReference type="Gene3D" id="3.40.50.300">
    <property type="entry name" value="P-loop containing nucleotide triphosphate hydrolases"/>
    <property type="match status" value="2"/>
</dbReference>
<dbReference type="FunFam" id="3.40.50.300:FF:000016">
    <property type="entry name" value="Oligopeptide ABC transporter ATP-binding component"/>
    <property type="match status" value="2"/>
</dbReference>
<feature type="domain" description="ABC transporter" evidence="5">
    <location>
        <begin position="288"/>
        <end position="526"/>
    </location>
</feature>
<dbReference type="Proteomes" id="UP000187280">
    <property type="component" value="Unassembled WGS sequence"/>
</dbReference>
<feature type="domain" description="ABC transporter" evidence="5">
    <location>
        <begin position="7"/>
        <end position="258"/>
    </location>
</feature>
<evidence type="ECO:0000313" key="7">
    <source>
        <dbReference type="Proteomes" id="UP000187280"/>
    </source>
</evidence>
<dbReference type="InterPro" id="IPR003439">
    <property type="entry name" value="ABC_transporter-like_ATP-bd"/>
</dbReference>